<dbReference type="Proteomes" id="UP001330434">
    <property type="component" value="Chromosome"/>
</dbReference>
<reference evidence="1 2" key="1">
    <citation type="journal article" date="2024" name="Environ. Microbiol.">
        <title>Novel evolutionary insights on the interactions of the Holosporales (Alphaproteobacteria) with eukaryotic hosts from comparative genomics.</title>
        <authorList>
            <person name="Giovannini M."/>
            <person name="Petroni G."/>
            <person name="Castelli M."/>
        </authorList>
    </citation>
    <scope>NUCLEOTIDE SEQUENCE [LARGE SCALE GENOMIC DNA]</scope>
    <source>
        <strain evidence="1 2">US_Bl 15I1</strain>
    </source>
</reference>
<name>A0ABZ2C667_9PROT</name>
<keyword evidence="2" id="KW-1185">Reference proteome</keyword>
<sequence>MSLVTIGNTVIDTVSVSTSIIQNLIGTLGNKFIIVYSPYGDTFFVDESGGGNIVEGLGAANLTVVFHATDVAYFGFSSGLNTLDVSDVAIGTAAASQNTIDLRGSVAHSGPLVFGFDVLDLTNNGMNTKAHTVLLDAQGVDNFSDGCVNSITHMANSMVIKAGQNDIINMGSLAGGMMSTGGWTQAADKTFGGIVYHDYVQTFLEGCTNETVNLFIQNRAPIAVVNTTTPTFNEHDSSMNVNMSNVLTITDADLGDHPVITGIVYNSYTRVTQFAAKGWESKRKT</sequence>
<evidence type="ECO:0000313" key="2">
    <source>
        <dbReference type="Proteomes" id="UP001330434"/>
    </source>
</evidence>
<gene>
    <name evidence="1" type="ORF">Bealeia1_00612</name>
</gene>
<accession>A0ABZ2C667</accession>
<protein>
    <submittedName>
        <fullName evidence="1">Uncharacterized protein</fullName>
    </submittedName>
</protein>
<proteinExistence type="predicted"/>
<evidence type="ECO:0000313" key="1">
    <source>
        <dbReference type="EMBL" id="WVX66434.1"/>
    </source>
</evidence>
<dbReference type="EMBL" id="CP133270">
    <property type="protein sequence ID" value="WVX66434.1"/>
    <property type="molecule type" value="Genomic_DNA"/>
</dbReference>
<organism evidence="1 2">
    <name type="scientific">Candidatus Bealeia paramacronuclearis</name>
    <dbReference type="NCBI Taxonomy" id="1921001"/>
    <lineage>
        <taxon>Bacteria</taxon>
        <taxon>Pseudomonadati</taxon>
        <taxon>Pseudomonadota</taxon>
        <taxon>Alphaproteobacteria</taxon>
        <taxon>Holosporales</taxon>
        <taxon>Holosporaceae</taxon>
        <taxon>Candidatus Bealeia</taxon>
    </lineage>
</organism>
<dbReference type="RefSeq" id="WP_331255304.1">
    <property type="nucleotide sequence ID" value="NZ_CP133270.1"/>
</dbReference>